<organism evidence="1 3">
    <name type="scientific">Duganella violaceipulchra</name>
    <dbReference type="NCBI Taxonomy" id="2849652"/>
    <lineage>
        <taxon>Bacteria</taxon>
        <taxon>Pseudomonadati</taxon>
        <taxon>Pseudomonadota</taxon>
        <taxon>Betaproteobacteria</taxon>
        <taxon>Burkholderiales</taxon>
        <taxon>Oxalobacteraceae</taxon>
        <taxon>Telluria group</taxon>
        <taxon>Duganella</taxon>
    </lineage>
</organism>
<dbReference type="Proteomes" id="UP001162889">
    <property type="component" value="Unassembled WGS sequence"/>
</dbReference>
<dbReference type="AlphaFoldDB" id="A0AA41H9C1"/>
<dbReference type="EMBL" id="JAHTGR010000006">
    <property type="protein sequence ID" value="MBV6321950.1"/>
    <property type="molecule type" value="Genomic_DNA"/>
</dbReference>
<accession>A0AA41H9C1</accession>
<proteinExistence type="predicted"/>
<evidence type="ECO:0000313" key="3">
    <source>
        <dbReference type="Proteomes" id="UP001155901"/>
    </source>
</evidence>
<gene>
    <name evidence="1" type="ORF">KVP70_13460</name>
    <name evidence="2" type="ORF">L1274_000743</name>
</gene>
<sequence>MKVWRCWSKISPGGAEGIRLNSEICNGVEFRAALHFDTPLAVLQWHGYRHYDLNYCPPQFADNSHQGHWSTKLKTLREIGIDMDDPGIGWQTFEMAIRNGYDLIYPQFLIALRKVVELRLPARERLRLLRAEVTRPEWAKYSGLSGHYVDEICEHYFPTFLATVPTLPHHAALAMWDVALDTPARIDQASDEQLLAFKGIGPAVLHKLRTRCAEITAGRDESVLDMVNRS</sequence>
<protein>
    <submittedName>
        <fullName evidence="1">Uncharacterized protein</fullName>
    </submittedName>
</protein>
<keyword evidence="4" id="KW-1185">Reference proteome</keyword>
<reference evidence="2" key="2">
    <citation type="submission" date="2022-03" db="EMBL/GenBank/DDBJ databases">
        <title>Genome Encyclopedia of Bacteria and Archaea VI: Functional Genomics of Type Strains.</title>
        <authorList>
            <person name="Whitman W."/>
        </authorList>
    </citation>
    <scope>NUCLEOTIDE SEQUENCE</scope>
    <source>
        <strain evidence="2">HSC-15S17</strain>
    </source>
</reference>
<evidence type="ECO:0000313" key="4">
    <source>
        <dbReference type="Proteomes" id="UP001162889"/>
    </source>
</evidence>
<comment type="caution">
    <text evidence="1">The sequence shown here is derived from an EMBL/GenBank/DDBJ whole genome shotgun (WGS) entry which is preliminary data.</text>
</comment>
<evidence type="ECO:0000313" key="1">
    <source>
        <dbReference type="EMBL" id="MBV6321950.1"/>
    </source>
</evidence>
<dbReference type="EMBL" id="JALJZU010000001">
    <property type="protein sequence ID" value="MCP2007055.1"/>
    <property type="molecule type" value="Genomic_DNA"/>
</dbReference>
<reference evidence="1" key="1">
    <citation type="submission" date="2021-07" db="EMBL/GenBank/DDBJ databases">
        <title>Characterization of violacein-producing bacteria and related species.</title>
        <authorList>
            <person name="Wilson H.S."/>
            <person name="De Leon M.E."/>
        </authorList>
    </citation>
    <scope>NUCLEOTIDE SEQUENCE</scope>
    <source>
        <strain evidence="1">HSC-15S17</strain>
    </source>
</reference>
<dbReference type="RefSeq" id="WP_217942736.1">
    <property type="nucleotide sequence ID" value="NZ_JAHTGR010000006.1"/>
</dbReference>
<name>A0AA41H9C1_9BURK</name>
<dbReference type="Proteomes" id="UP001155901">
    <property type="component" value="Unassembled WGS sequence"/>
</dbReference>
<evidence type="ECO:0000313" key="2">
    <source>
        <dbReference type="EMBL" id="MCP2007055.1"/>
    </source>
</evidence>